<dbReference type="EMBL" id="VSSQ01000001">
    <property type="protein sequence ID" value="MPL54926.1"/>
    <property type="molecule type" value="Genomic_DNA"/>
</dbReference>
<dbReference type="AlphaFoldDB" id="A0A644SJS1"/>
<gene>
    <name evidence="1" type="ORF">SDC9_00392</name>
</gene>
<organism evidence="1">
    <name type="scientific">bioreactor metagenome</name>
    <dbReference type="NCBI Taxonomy" id="1076179"/>
    <lineage>
        <taxon>unclassified sequences</taxon>
        <taxon>metagenomes</taxon>
        <taxon>ecological metagenomes</taxon>
    </lineage>
</organism>
<reference evidence="1" key="1">
    <citation type="submission" date="2019-08" db="EMBL/GenBank/DDBJ databases">
        <authorList>
            <person name="Kucharzyk K."/>
            <person name="Murdoch R.W."/>
            <person name="Higgins S."/>
            <person name="Loffler F."/>
        </authorList>
    </citation>
    <scope>NUCLEOTIDE SEQUENCE</scope>
</reference>
<accession>A0A644SJS1</accession>
<protein>
    <submittedName>
        <fullName evidence="1">Uncharacterized protein</fullName>
    </submittedName>
</protein>
<evidence type="ECO:0000313" key="1">
    <source>
        <dbReference type="EMBL" id="MPL54926.1"/>
    </source>
</evidence>
<name>A0A644SJS1_9ZZZZ</name>
<comment type="caution">
    <text evidence="1">The sequence shown here is derived from an EMBL/GenBank/DDBJ whole genome shotgun (WGS) entry which is preliminary data.</text>
</comment>
<proteinExistence type="predicted"/>
<sequence length="79" mass="9524">MKAILKLSESNYEVQQVLYLDVLPEKGDQFFLDDFLTESEEVYLLNNENIRNHDNFFVEAKTWLQKDGETYVYIWLIQQ</sequence>